<dbReference type="Proteomes" id="UP000267342">
    <property type="component" value="Chromosome"/>
</dbReference>
<dbReference type="EMBL" id="AP018933">
    <property type="protein sequence ID" value="BBG29239.1"/>
    <property type="molecule type" value="Genomic_DNA"/>
</dbReference>
<proteinExistence type="predicted"/>
<dbReference type="AlphaFoldDB" id="A0A348HC87"/>
<protein>
    <submittedName>
        <fullName evidence="1">Medium-chain acyl-CoA synthetase</fullName>
    </submittedName>
</protein>
<accession>A0A348HC87</accession>
<keyword evidence="2" id="KW-1185">Reference proteome</keyword>
<gene>
    <name evidence="1" type="ORF">ZBT109_0451</name>
</gene>
<organism evidence="1 2">
    <name type="scientific">Zymobacter palmae</name>
    <dbReference type="NCBI Taxonomy" id="33074"/>
    <lineage>
        <taxon>Bacteria</taxon>
        <taxon>Pseudomonadati</taxon>
        <taxon>Pseudomonadota</taxon>
        <taxon>Gammaproteobacteria</taxon>
        <taxon>Oceanospirillales</taxon>
        <taxon>Halomonadaceae</taxon>
        <taxon>Zymobacter group</taxon>
        <taxon>Zymobacter</taxon>
    </lineage>
</organism>
<reference evidence="1 2" key="1">
    <citation type="submission" date="2018-09" db="EMBL/GenBank/DDBJ databases">
        <title>Zymobacter palmae IAM14233 (=T109) whole genome analysis.</title>
        <authorList>
            <person name="Yanase H."/>
        </authorList>
    </citation>
    <scope>NUCLEOTIDE SEQUENCE [LARGE SCALE GENOMIC DNA]</scope>
    <source>
        <strain evidence="1 2">IAM14233</strain>
    </source>
</reference>
<sequence>MMSEQYIPSHYNGNDDVAHFTAPDGWSKTPIVRIIDPK</sequence>
<dbReference type="KEGG" id="zpl:ZBT109_0451"/>
<evidence type="ECO:0000313" key="2">
    <source>
        <dbReference type="Proteomes" id="UP000267342"/>
    </source>
</evidence>
<name>A0A348HC87_9GAMM</name>
<evidence type="ECO:0000313" key="1">
    <source>
        <dbReference type="EMBL" id="BBG29239.1"/>
    </source>
</evidence>